<dbReference type="EMBL" id="WWHY01000001">
    <property type="protein sequence ID" value="MYR31689.1"/>
    <property type="molecule type" value="Genomic_DNA"/>
</dbReference>
<keyword evidence="1" id="KW-1133">Transmembrane helix</keyword>
<dbReference type="RefSeq" id="WP_161110409.1">
    <property type="nucleotide sequence ID" value="NZ_JAYMRS010000003.1"/>
</dbReference>
<reference evidence="2 5" key="2">
    <citation type="submission" date="2024-01" db="EMBL/GenBank/DDBJ databases">
        <title>Genome mining of biosynthetic gene clusters to explore secondary metabolites of Streptomyces sp.</title>
        <authorList>
            <person name="Baig A."/>
            <person name="Ajitkumar Shintre N."/>
            <person name="Kumar H."/>
            <person name="Anbarasu A."/>
            <person name="Ramaiah S."/>
        </authorList>
    </citation>
    <scope>NUCLEOTIDE SEQUENCE [LARGE SCALE GENOMIC DNA]</scope>
    <source>
        <strain evidence="2 5">A01</strain>
    </source>
</reference>
<dbReference type="Proteomes" id="UP001585053">
    <property type="component" value="Unassembled WGS sequence"/>
</dbReference>
<keyword evidence="1" id="KW-0812">Transmembrane</keyword>
<keyword evidence="1" id="KW-0472">Membrane</keyword>
<feature type="transmembrane region" description="Helical" evidence="1">
    <location>
        <begin position="84"/>
        <end position="108"/>
    </location>
</feature>
<name>A0A7K2INZ1_9ACTN</name>
<evidence type="ECO:0000313" key="4">
    <source>
        <dbReference type="Proteomes" id="UP000467124"/>
    </source>
</evidence>
<dbReference type="EMBL" id="JAYMRS010000003">
    <property type="protein sequence ID" value="MFB8768418.1"/>
    <property type="molecule type" value="Genomic_DNA"/>
</dbReference>
<dbReference type="AlphaFoldDB" id="A0A7K2INZ1"/>
<accession>A0A7K2INZ1</accession>
<evidence type="ECO:0000313" key="2">
    <source>
        <dbReference type="EMBL" id="MFB8768418.1"/>
    </source>
</evidence>
<feature type="transmembrane region" description="Helical" evidence="1">
    <location>
        <begin position="114"/>
        <end position="135"/>
    </location>
</feature>
<evidence type="ECO:0000313" key="3">
    <source>
        <dbReference type="EMBL" id="MYR31689.1"/>
    </source>
</evidence>
<evidence type="ECO:0000256" key="1">
    <source>
        <dbReference type="SAM" id="Phobius"/>
    </source>
</evidence>
<proteinExistence type="predicted"/>
<gene>
    <name evidence="3" type="ORF">GTW20_05245</name>
    <name evidence="2" type="ORF">VSQ78_11945</name>
</gene>
<protein>
    <submittedName>
        <fullName evidence="3">Uncharacterized protein</fullName>
    </submittedName>
</protein>
<evidence type="ECO:0000313" key="5">
    <source>
        <dbReference type="Proteomes" id="UP001585053"/>
    </source>
</evidence>
<dbReference type="Proteomes" id="UP000467124">
    <property type="component" value="Unassembled WGS sequence"/>
</dbReference>
<feature type="transmembrane region" description="Helical" evidence="1">
    <location>
        <begin position="43"/>
        <end position="64"/>
    </location>
</feature>
<reference evidence="3 4" key="1">
    <citation type="journal article" date="2019" name="Nat. Commun.">
        <title>The antimicrobial potential of Streptomyces from insect microbiomes.</title>
        <authorList>
            <person name="Chevrette M.G."/>
            <person name="Carlson C.M."/>
            <person name="Ortega H.E."/>
            <person name="Thomas C."/>
            <person name="Ananiev G.E."/>
            <person name="Barns K.J."/>
            <person name="Book A.J."/>
            <person name="Cagnazzo J."/>
            <person name="Carlos C."/>
            <person name="Flanigan W."/>
            <person name="Grubbs K.J."/>
            <person name="Horn H.A."/>
            <person name="Hoffmann F.M."/>
            <person name="Klassen J.L."/>
            <person name="Knack J.J."/>
            <person name="Lewin G.R."/>
            <person name="McDonald B.R."/>
            <person name="Muller L."/>
            <person name="Melo W.G.P."/>
            <person name="Pinto-Tomas A.A."/>
            <person name="Schmitz A."/>
            <person name="Wendt-Pienkowski E."/>
            <person name="Wildman S."/>
            <person name="Zhao M."/>
            <person name="Zhang F."/>
            <person name="Bugni T.S."/>
            <person name="Andes D.R."/>
            <person name="Pupo M.T."/>
            <person name="Currie C.R."/>
        </authorList>
    </citation>
    <scope>NUCLEOTIDE SEQUENCE [LARGE SCALE GENOMIC DNA]</scope>
    <source>
        <strain evidence="3 4">SID5840</strain>
    </source>
</reference>
<comment type="caution">
    <text evidence="3">The sequence shown here is derived from an EMBL/GenBank/DDBJ whole genome shotgun (WGS) entry which is preliminary data.</text>
</comment>
<sequence length="149" mass="15440">MRSWGRREWTVAAIGTAATLLLLGVPAVLVPNGLFSREVDPTWWSYPVWAAASVLTGLVAATYVRGAAGSATEDVDRGRGKGIVGAALAWFAIGCPVCNKLVLLALGANGAMTWFAPLQPLLAVAGLALSAWALASRLRAAESCPLPTP</sequence>
<keyword evidence="5" id="KW-1185">Reference proteome</keyword>
<organism evidence="3 4">
    <name type="scientific">Nocardiopsis alba</name>
    <dbReference type="NCBI Taxonomy" id="53437"/>
    <lineage>
        <taxon>Bacteria</taxon>
        <taxon>Bacillati</taxon>
        <taxon>Actinomycetota</taxon>
        <taxon>Actinomycetes</taxon>
        <taxon>Streptosporangiales</taxon>
        <taxon>Nocardiopsidaceae</taxon>
        <taxon>Nocardiopsis</taxon>
    </lineage>
</organism>